<accession>A0ABV4F8X8</accession>
<feature type="transmembrane region" description="Helical" evidence="1">
    <location>
        <begin position="6"/>
        <end position="29"/>
    </location>
</feature>
<evidence type="ECO:0000313" key="2">
    <source>
        <dbReference type="EMBL" id="MEY9319368.1"/>
    </source>
</evidence>
<sequence length="36" mass="4122">MLNTKHLIRVGMAWISILYVVCFAAIAIYRRSARSP</sequence>
<keyword evidence="1" id="KW-0812">Transmembrane</keyword>
<comment type="caution">
    <text evidence="2">The sequence shown here is derived from an EMBL/GenBank/DDBJ whole genome shotgun (WGS) entry which is preliminary data.</text>
</comment>
<evidence type="ECO:0000256" key="1">
    <source>
        <dbReference type="SAM" id="Phobius"/>
    </source>
</evidence>
<dbReference type="Proteomes" id="UP001565471">
    <property type="component" value="Unassembled WGS sequence"/>
</dbReference>
<dbReference type="EMBL" id="JBGBZA010000002">
    <property type="protein sequence ID" value="MEY9319368.1"/>
    <property type="molecule type" value="Genomic_DNA"/>
</dbReference>
<proteinExistence type="predicted"/>
<keyword evidence="1" id="KW-1133">Transmembrane helix</keyword>
<gene>
    <name evidence="2" type="ORF">ABIF29_006167</name>
</gene>
<name>A0ABV4F8X8_BRAEL</name>
<reference evidence="2 3" key="1">
    <citation type="submission" date="2024-07" db="EMBL/GenBank/DDBJ databases">
        <title>Genomic Encyclopedia of Type Strains, Phase V (KMG-V): Genome sequencing to study the core and pangenomes of soil and plant-associated prokaryotes.</title>
        <authorList>
            <person name="Whitman W."/>
        </authorList>
    </citation>
    <scope>NUCLEOTIDE SEQUENCE [LARGE SCALE GENOMIC DNA]</scope>
    <source>
        <strain evidence="2 3">USDA 415</strain>
    </source>
</reference>
<keyword evidence="1" id="KW-0472">Membrane</keyword>
<evidence type="ECO:0000313" key="3">
    <source>
        <dbReference type="Proteomes" id="UP001565471"/>
    </source>
</evidence>
<protein>
    <submittedName>
        <fullName evidence="2">Uncharacterized protein</fullName>
    </submittedName>
</protein>
<organism evidence="2 3">
    <name type="scientific">Bradyrhizobium elkanii</name>
    <dbReference type="NCBI Taxonomy" id="29448"/>
    <lineage>
        <taxon>Bacteria</taxon>
        <taxon>Pseudomonadati</taxon>
        <taxon>Pseudomonadota</taxon>
        <taxon>Alphaproteobacteria</taxon>
        <taxon>Hyphomicrobiales</taxon>
        <taxon>Nitrobacteraceae</taxon>
        <taxon>Bradyrhizobium</taxon>
    </lineage>
</organism>
<keyword evidence="3" id="KW-1185">Reference proteome</keyword>